<keyword evidence="2" id="KW-1185">Reference proteome</keyword>
<evidence type="ECO:0000313" key="2">
    <source>
        <dbReference type="Proteomes" id="UP000033618"/>
    </source>
</evidence>
<sequence>MTPNSVAIPVVLFGDWKIRHQEPLGPADHILHAVDASDLPRGAMTVTADLRGMRRLRASWNGDTRETSTAAASMACANFTAQQVPLAIAMLCADNVQITHLVTRIDLHRVVFVQPTRPIALLPATASLAQALVLAFEVNYLEINNWECRYAYSNDTFIEHFELDAAIDARTVGEAWYDAVDCRQFASFVTQSGDEFQLWDHDVTVCRAIPTGYVHAEHWSRKRKNTVNEPLAQLRCIGVPGTTLPTTFEAHIVPPVIDAIAATVDVPLQTLGEYRRIAFSTACESVETGHIFTVMFETCVPRDGVGARTTRGHVSFVKTRGKCDTAINAELLTLARHVRTFLHAQQLDCLPARPAFAFLQAAPRHSTP</sequence>
<dbReference type="RefSeq" id="WP_046154172.1">
    <property type="nucleotide sequence ID" value="NZ_CADFGU010000003.1"/>
</dbReference>
<proteinExistence type="predicted"/>
<dbReference type="AlphaFoldDB" id="A0A0F5JU50"/>
<accession>A0A0F5JU50</accession>
<dbReference type="OrthoDB" id="6912426at2"/>
<gene>
    <name evidence="1" type="ORF">WM40_23650</name>
</gene>
<name>A0A0F5JU50_9BURK</name>
<comment type="caution">
    <text evidence="1">The sequence shown here is derived from an EMBL/GenBank/DDBJ whole genome shotgun (WGS) entry which is preliminary data.</text>
</comment>
<dbReference type="Proteomes" id="UP000033618">
    <property type="component" value="Unassembled WGS sequence"/>
</dbReference>
<dbReference type="STRING" id="28092.WM40_23650"/>
<dbReference type="EMBL" id="LAQU01000047">
    <property type="protein sequence ID" value="KKB61373.1"/>
    <property type="molecule type" value="Genomic_DNA"/>
</dbReference>
<dbReference type="PATRIC" id="fig|28092.6.peg.5564"/>
<organism evidence="1 2">
    <name type="scientific">Robbsia andropogonis</name>
    <dbReference type="NCBI Taxonomy" id="28092"/>
    <lineage>
        <taxon>Bacteria</taxon>
        <taxon>Pseudomonadati</taxon>
        <taxon>Pseudomonadota</taxon>
        <taxon>Betaproteobacteria</taxon>
        <taxon>Burkholderiales</taxon>
        <taxon>Burkholderiaceae</taxon>
        <taxon>Robbsia</taxon>
    </lineage>
</organism>
<evidence type="ECO:0000313" key="1">
    <source>
        <dbReference type="EMBL" id="KKB61373.1"/>
    </source>
</evidence>
<protein>
    <submittedName>
        <fullName evidence="1">Uncharacterized protein</fullName>
    </submittedName>
</protein>
<reference evidence="1 2" key="1">
    <citation type="submission" date="2015-03" db="EMBL/GenBank/DDBJ databases">
        <title>Draft Genome Sequence of Burkholderia andropogonis type strain ICMP2807, isolated from Sorghum bicolor.</title>
        <authorList>
            <person name="Lopes-Santos L."/>
            <person name="Castro D.B."/>
            <person name="Ottoboni L.M."/>
            <person name="Park D."/>
            <person name="Weirc B.S."/>
            <person name="Destefano S.A."/>
        </authorList>
    </citation>
    <scope>NUCLEOTIDE SEQUENCE [LARGE SCALE GENOMIC DNA]</scope>
    <source>
        <strain evidence="1 2">ICMP2807</strain>
    </source>
</reference>